<keyword evidence="3" id="KW-0328">Glycosyltransferase</keyword>
<feature type="transmembrane region" description="Helical" evidence="8">
    <location>
        <begin position="228"/>
        <end position="244"/>
    </location>
</feature>
<evidence type="ECO:0000313" key="12">
    <source>
        <dbReference type="Proteomes" id="UP000229756"/>
    </source>
</evidence>
<dbReference type="PANTHER" id="PTHR33908">
    <property type="entry name" value="MANNOSYLTRANSFERASE YKCB-RELATED"/>
    <property type="match status" value="1"/>
</dbReference>
<protein>
    <submittedName>
        <fullName evidence="11">Uncharacterized protein</fullName>
    </submittedName>
</protein>
<dbReference type="Pfam" id="PF04932">
    <property type="entry name" value="Wzy_C"/>
    <property type="match status" value="1"/>
</dbReference>
<evidence type="ECO:0000256" key="6">
    <source>
        <dbReference type="ARBA" id="ARBA00022989"/>
    </source>
</evidence>
<feature type="transmembrane region" description="Helical" evidence="8">
    <location>
        <begin position="737"/>
        <end position="754"/>
    </location>
</feature>
<feature type="transmembrane region" description="Helical" evidence="8">
    <location>
        <begin position="383"/>
        <end position="402"/>
    </location>
</feature>
<dbReference type="InterPro" id="IPR050297">
    <property type="entry name" value="LipidA_mod_glycosyltrf_83"/>
</dbReference>
<feature type="transmembrane region" description="Helical" evidence="8">
    <location>
        <begin position="250"/>
        <end position="266"/>
    </location>
</feature>
<evidence type="ECO:0000256" key="3">
    <source>
        <dbReference type="ARBA" id="ARBA00022676"/>
    </source>
</evidence>
<feature type="transmembrane region" description="Helical" evidence="8">
    <location>
        <begin position="93"/>
        <end position="109"/>
    </location>
</feature>
<feature type="transmembrane region" description="Helical" evidence="8">
    <location>
        <begin position="532"/>
        <end position="561"/>
    </location>
</feature>
<keyword evidence="5 8" id="KW-0812">Transmembrane</keyword>
<evidence type="ECO:0000259" key="9">
    <source>
        <dbReference type="Pfam" id="PF04932"/>
    </source>
</evidence>
<evidence type="ECO:0000256" key="7">
    <source>
        <dbReference type="ARBA" id="ARBA00023136"/>
    </source>
</evidence>
<proteinExistence type="predicted"/>
<evidence type="ECO:0000256" key="5">
    <source>
        <dbReference type="ARBA" id="ARBA00022692"/>
    </source>
</evidence>
<organism evidence="11 12">
    <name type="scientific">candidate division WWE3 bacterium CG_4_9_14_0_2_um_filter_35_11</name>
    <dbReference type="NCBI Taxonomy" id="1975077"/>
    <lineage>
        <taxon>Bacteria</taxon>
        <taxon>Katanobacteria</taxon>
    </lineage>
</organism>
<dbReference type="GO" id="GO:0016763">
    <property type="term" value="F:pentosyltransferase activity"/>
    <property type="evidence" value="ECO:0007669"/>
    <property type="project" value="TreeGrafter"/>
</dbReference>
<feature type="transmembrane region" description="Helical" evidence="8">
    <location>
        <begin position="600"/>
        <end position="620"/>
    </location>
</feature>
<evidence type="ECO:0000313" key="11">
    <source>
        <dbReference type="EMBL" id="PJC23693.1"/>
    </source>
</evidence>
<dbReference type="GO" id="GO:0005886">
    <property type="term" value="C:plasma membrane"/>
    <property type="evidence" value="ECO:0007669"/>
    <property type="project" value="UniProtKB-SubCell"/>
</dbReference>
<keyword evidence="4" id="KW-0808">Transferase</keyword>
<feature type="transmembrane region" description="Helical" evidence="8">
    <location>
        <begin position="784"/>
        <end position="801"/>
    </location>
</feature>
<feature type="transmembrane region" description="Helical" evidence="8">
    <location>
        <begin position="436"/>
        <end position="453"/>
    </location>
</feature>
<gene>
    <name evidence="11" type="ORF">CO058_02370</name>
</gene>
<dbReference type="InterPro" id="IPR007016">
    <property type="entry name" value="O-antigen_ligase-rel_domated"/>
</dbReference>
<evidence type="ECO:0000256" key="4">
    <source>
        <dbReference type="ARBA" id="ARBA00022679"/>
    </source>
</evidence>
<name>A0A2M8ELS6_UNCKA</name>
<keyword evidence="6 8" id="KW-1133">Transmembrane helix</keyword>
<dbReference type="Proteomes" id="UP000229756">
    <property type="component" value="Unassembled WGS sequence"/>
</dbReference>
<keyword evidence="2" id="KW-1003">Cell membrane</keyword>
<evidence type="ECO:0000256" key="1">
    <source>
        <dbReference type="ARBA" id="ARBA00004651"/>
    </source>
</evidence>
<reference evidence="12" key="1">
    <citation type="submission" date="2017-09" db="EMBL/GenBank/DDBJ databases">
        <title>Depth-based differentiation of microbial function through sediment-hosted aquifers and enrichment of novel symbionts in the deep terrestrial subsurface.</title>
        <authorList>
            <person name="Probst A.J."/>
            <person name="Ladd B."/>
            <person name="Jarett J.K."/>
            <person name="Geller-Mcgrath D.E."/>
            <person name="Sieber C.M.K."/>
            <person name="Emerson J.B."/>
            <person name="Anantharaman K."/>
            <person name="Thomas B.C."/>
            <person name="Malmstrom R."/>
            <person name="Stieglmeier M."/>
            <person name="Klingl A."/>
            <person name="Woyke T."/>
            <person name="Ryan C.M."/>
            <person name="Banfield J.F."/>
        </authorList>
    </citation>
    <scope>NUCLEOTIDE SEQUENCE [LARGE SCALE GENOMIC DNA]</scope>
</reference>
<evidence type="ECO:0000256" key="2">
    <source>
        <dbReference type="ARBA" id="ARBA00022475"/>
    </source>
</evidence>
<accession>A0A2M8ELS6</accession>
<sequence length="1024" mass="117927">MDYIMLLPALAIFILSFILGIKNLRISFLLLIILTPLVHKELFSLGGIWDLLPIRVAFGGIALSSVYHFFVWAKKAGYKRFLHSSLEALKKDPFLVLLLSLWLLRLLWIKKSASFDESFKLYIFYSSIVGIYFIFRNLYEKHGLKFIRKSIDLYLAMGFFAALIAVLQFYLRICCRFSVGGVWVVPGYTPRLGSTFWDVNHFGGYLVTMIPILFAMFFMKHKNRFAKFYYLFSAFFLSGILFFTQSRSSWMGLAVGLGLSLFIYYFSSLKKILYSFAILVLVGIVGLLSYTTYKHISINEKVASFMHYRLDSTDTHMLLLDGASEVYFDNFLIGAGYGNFDHAFRGTPISDIYFNREPKLKEMKVPPHSVWGEVLAETGSVGMTLYALFAGLILASLVVSIFTSKSNDVKYLGTGLLGGAVSIFVAGLFYSYNMEFYWIYLFICIGFSIMTIGKNRNLPYVLNWWSKNPITPYLIILPISAFYIFIRLGSTTLIDWDEAIYAKVAKNIVLSNDWLTLHWTDMKDYWFEKPPFYMWLTALAFKITGFNSFGARIVSATFGIFGIMATYKLGSKLYNKLTGITASLILLSTAHYLYYSRNGMLDVTATFFIVLSIFYFYRGLSLSDKRNAALISWLLSGASIGFAVMTKGIIGFIPLPIIFIYLLVLDIKNLKKYLKPFLFIVIGILLIAGPWHIYSLIKYGNDFWDTYFIDHMIGRGLSGFGHEKPVLWFLDVIRTSFRIWILPLFGALVLLPFFDKDRRQYYLLLISTFFVLIFFSVSKDKLQWYIMPIYPFIAILSARFIERSIYILNSFLRSEIRFDNKYSRILLVFCASLVAIFYVVIIRDKVYLSDFNKDKVALVEINNKNYPIEDYPDRKLYFSRIEPPVLRFYSDHVVKSVDEPTILRMIDDAGPLENYSFLVPDSVYYKLQSKGGRIKAPLVLDIKGTSGGWVLLKSVSRVELLRSQLETLMSRHKTFIDRLILGEKLTLLEKMAFDEINIEIADVSTKLTNYGYPPDPIEDPFYVK</sequence>
<feature type="domain" description="Glycosyltransferase RgtA/B/C/D-like" evidence="10">
    <location>
        <begin position="529"/>
        <end position="691"/>
    </location>
</feature>
<dbReference type="AlphaFoldDB" id="A0A2M8ELS6"/>
<feature type="transmembrane region" description="Helical" evidence="8">
    <location>
        <begin position="202"/>
        <end position="219"/>
    </location>
</feature>
<feature type="transmembrane region" description="Helical" evidence="8">
    <location>
        <begin position="649"/>
        <end position="665"/>
    </location>
</feature>
<feature type="transmembrane region" description="Helical" evidence="8">
    <location>
        <begin position="409"/>
        <end position="430"/>
    </location>
</feature>
<feature type="transmembrane region" description="Helical" evidence="8">
    <location>
        <begin position="121"/>
        <end position="139"/>
    </location>
</feature>
<feature type="transmembrane region" description="Helical" evidence="8">
    <location>
        <begin position="273"/>
        <end position="293"/>
    </location>
</feature>
<feature type="transmembrane region" description="Helical" evidence="8">
    <location>
        <begin position="151"/>
        <end position="171"/>
    </location>
</feature>
<dbReference type="GO" id="GO:0009103">
    <property type="term" value="P:lipopolysaccharide biosynthetic process"/>
    <property type="evidence" value="ECO:0007669"/>
    <property type="project" value="UniProtKB-ARBA"/>
</dbReference>
<feature type="transmembrane region" description="Helical" evidence="8">
    <location>
        <begin position="761"/>
        <end position="778"/>
    </location>
</feature>
<dbReference type="GO" id="GO:0010041">
    <property type="term" value="P:response to iron(III) ion"/>
    <property type="evidence" value="ECO:0007669"/>
    <property type="project" value="TreeGrafter"/>
</dbReference>
<dbReference type="PANTHER" id="PTHR33908:SF3">
    <property type="entry name" value="UNDECAPRENYL PHOSPHATE-ALPHA-4-AMINO-4-DEOXY-L-ARABINOSE ARABINOSYL TRANSFERASE"/>
    <property type="match status" value="1"/>
</dbReference>
<feature type="transmembrane region" description="Helical" evidence="8">
    <location>
        <begin position="573"/>
        <end position="594"/>
    </location>
</feature>
<dbReference type="Pfam" id="PF13231">
    <property type="entry name" value="PMT_2"/>
    <property type="match status" value="1"/>
</dbReference>
<evidence type="ECO:0000259" key="10">
    <source>
        <dbReference type="Pfam" id="PF13231"/>
    </source>
</evidence>
<evidence type="ECO:0000256" key="8">
    <source>
        <dbReference type="SAM" id="Phobius"/>
    </source>
</evidence>
<dbReference type="EMBL" id="PFSJ01000018">
    <property type="protein sequence ID" value="PJC23693.1"/>
    <property type="molecule type" value="Genomic_DNA"/>
</dbReference>
<keyword evidence="7 8" id="KW-0472">Membrane</keyword>
<feature type="domain" description="O-antigen ligase-related" evidence="9">
    <location>
        <begin position="233"/>
        <end position="386"/>
    </location>
</feature>
<dbReference type="InterPro" id="IPR038731">
    <property type="entry name" value="RgtA/B/C-like"/>
</dbReference>
<feature type="transmembrane region" description="Helical" evidence="8">
    <location>
        <begin position="7"/>
        <end position="34"/>
    </location>
</feature>
<comment type="caution">
    <text evidence="11">The sequence shown here is derived from an EMBL/GenBank/DDBJ whole genome shotgun (WGS) entry which is preliminary data.</text>
</comment>
<feature type="transmembrane region" description="Helical" evidence="8">
    <location>
        <begin position="473"/>
        <end position="494"/>
    </location>
</feature>
<feature type="transmembrane region" description="Helical" evidence="8">
    <location>
        <begin position="627"/>
        <end position="643"/>
    </location>
</feature>
<comment type="subcellular location">
    <subcellularLocation>
        <location evidence="1">Cell membrane</location>
        <topology evidence="1">Multi-pass membrane protein</topology>
    </subcellularLocation>
</comment>
<feature type="transmembrane region" description="Helical" evidence="8">
    <location>
        <begin position="677"/>
        <end position="697"/>
    </location>
</feature>
<feature type="transmembrane region" description="Helical" evidence="8">
    <location>
        <begin position="822"/>
        <end position="841"/>
    </location>
</feature>
<feature type="transmembrane region" description="Helical" evidence="8">
    <location>
        <begin position="54"/>
        <end position="73"/>
    </location>
</feature>